<proteinExistence type="inferred from homology"/>
<dbReference type="InterPro" id="IPR043504">
    <property type="entry name" value="Peptidase_S1_PA_chymotrypsin"/>
</dbReference>
<dbReference type="OrthoDB" id="546450at2759"/>
<dbReference type="GO" id="GO:0004252">
    <property type="term" value="F:serine-type endopeptidase activity"/>
    <property type="evidence" value="ECO:0007669"/>
    <property type="project" value="InterPro"/>
</dbReference>
<evidence type="ECO:0000313" key="4">
    <source>
        <dbReference type="EMBL" id="CAG9810587.1"/>
    </source>
</evidence>
<feature type="domain" description="Peptidase S1" evidence="3">
    <location>
        <begin position="16"/>
        <end position="246"/>
    </location>
</feature>
<sequence>MAFKIFLFLALLYVAQVNSQLTVLPDVDDFASRFMARIHHEDRIRGSLLSNGFFFNARTIVTTGSAVFGLTMAQLRVEFGNTNLIGLQSARPETVIFHPDFNANNLLENNLAIVRLSAADSNRTGPNVMTYREIGRLIRGNHFCSKLGYGELLSDQWQGREPMRMIPSIVESNSTMCNFLFRGDFTCSFGRAGEFGFCGGFVGSPIICDGERVSGMVVVDNFCGLRPVSYIMDLERHAEWIHRQSGAEKVLASIFMIFVVFLTSKIL</sequence>
<dbReference type="InterPro" id="IPR001254">
    <property type="entry name" value="Trypsin_dom"/>
</dbReference>
<dbReference type="Pfam" id="PF00089">
    <property type="entry name" value="Trypsin"/>
    <property type="match status" value="1"/>
</dbReference>
<comment type="similarity">
    <text evidence="1">Belongs to the peptidase S1 family. CLIP subfamily.</text>
</comment>
<evidence type="ECO:0000259" key="3">
    <source>
        <dbReference type="PROSITE" id="PS50240"/>
    </source>
</evidence>
<evidence type="ECO:0000313" key="5">
    <source>
        <dbReference type="Proteomes" id="UP001153620"/>
    </source>
</evidence>
<evidence type="ECO:0000256" key="1">
    <source>
        <dbReference type="ARBA" id="ARBA00024195"/>
    </source>
</evidence>
<gene>
    <name evidence="4" type="ORF">CHIRRI_LOCUS13400</name>
</gene>
<keyword evidence="5" id="KW-1185">Reference proteome</keyword>
<name>A0A9N9WY40_9DIPT</name>
<organism evidence="4 5">
    <name type="scientific">Chironomus riparius</name>
    <dbReference type="NCBI Taxonomy" id="315576"/>
    <lineage>
        <taxon>Eukaryota</taxon>
        <taxon>Metazoa</taxon>
        <taxon>Ecdysozoa</taxon>
        <taxon>Arthropoda</taxon>
        <taxon>Hexapoda</taxon>
        <taxon>Insecta</taxon>
        <taxon>Pterygota</taxon>
        <taxon>Neoptera</taxon>
        <taxon>Endopterygota</taxon>
        <taxon>Diptera</taxon>
        <taxon>Nematocera</taxon>
        <taxon>Chironomoidea</taxon>
        <taxon>Chironomidae</taxon>
        <taxon>Chironominae</taxon>
        <taxon>Chironomus</taxon>
    </lineage>
</organism>
<feature type="signal peptide" evidence="2">
    <location>
        <begin position="1"/>
        <end position="19"/>
    </location>
</feature>
<dbReference type="GO" id="GO:0006508">
    <property type="term" value="P:proteolysis"/>
    <property type="evidence" value="ECO:0007669"/>
    <property type="project" value="InterPro"/>
</dbReference>
<dbReference type="EMBL" id="OU895880">
    <property type="protein sequence ID" value="CAG9810587.1"/>
    <property type="molecule type" value="Genomic_DNA"/>
</dbReference>
<dbReference type="AlphaFoldDB" id="A0A9N9WY40"/>
<dbReference type="Proteomes" id="UP001153620">
    <property type="component" value="Chromosome 4"/>
</dbReference>
<dbReference type="PROSITE" id="PS50240">
    <property type="entry name" value="TRYPSIN_DOM"/>
    <property type="match status" value="1"/>
</dbReference>
<feature type="chain" id="PRO_5040162922" description="Peptidase S1 domain-containing protein" evidence="2">
    <location>
        <begin position="20"/>
        <end position="267"/>
    </location>
</feature>
<evidence type="ECO:0000256" key="2">
    <source>
        <dbReference type="SAM" id="SignalP"/>
    </source>
</evidence>
<reference evidence="4" key="2">
    <citation type="submission" date="2022-10" db="EMBL/GenBank/DDBJ databases">
        <authorList>
            <consortium name="ENA_rothamsted_submissions"/>
            <consortium name="culmorum"/>
            <person name="King R."/>
        </authorList>
    </citation>
    <scope>NUCLEOTIDE SEQUENCE</scope>
</reference>
<accession>A0A9N9WY40</accession>
<dbReference type="Gene3D" id="2.40.10.10">
    <property type="entry name" value="Trypsin-like serine proteases"/>
    <property type="match status" value="1"/>
</dbReference>
<keyword evidence="2" id="KW-0732">Signal</keyword>
<protein>
    <recommendedName>
        <fullName evidence="3">Peptidase S1 domain-containing protein</fullName>
    </recommendedName>
</protein>
<reference evidence="4" key="1">
    <citation type="submission" date="2022-01" db="EMBL/GenBank/DDBJ databases">
        <authorList>
            <person name="King R."/>
        </authorList>
    </citation>
    <scope>NUCLEOTIDE SEQUENCE</scope>
</reference>
<dbReference type="SUPFAM" id="SSF50494">
    <property type="entry name" value="Trypsin-like serine proteases"/>
    <property type="match status" value="1"/>
</dbReference>
<dbReference type="InterPro" id="IPR009003">
    <property type="entry name" value="Peptidase_S1_PA"/>
</dbReference>